<organism evidence="2 3">
    <name type="scientific">Mytilus coruscus</name>
    <name type="common">Sea mussel</name>
    <dbReference type="NCBI Taxonomy" id="42192"/>
    <lineage>
        <taxon>Eukaryota</taxon>
        <taxon>Metazoa</taxon>
        <taxon>Spiralia</taxon>
        <taxon>Lophotrochozoa</taxon>
        <taxon>Mollusca</taxon>
        <taxon>Bivalvia</taxon>
        <taxon>Autobranchia</taxon>
        <taxon>Pteriomorphia</taxon>
        <taxon>Mytilida</taxon>
        <taxon>Mytiloidea</taxon>
        <taxon>Mytilidae</taxon>
        <taxon>Mytilinae</taxon>
        <taxon>Mytilus</taxon>
    </lineage>
</organism>
<accession>A0A6J8ASZ1</accession>
<proteinExistence type="predicted"/>
<sequence length="230" mass="26886">MIRELIQSGKHLKTIATDDFRKIRIKTEANITKTVVVRTSVYFLLDVTSRVTQQEAASQGTGNLSEEIKSKTDTLASEIEHVQMERIDFENKQENMKEKIDTLEKEKREHKDEDCGDKLRPFLYHEMGIQQRLEFGNVHRFGKSYRDKPRPIIARFLYFSELAMVKHAGKTLNGTHYGVNQQFPVEIEEKRRKLYPIMKAERRNRSKVVLIRDKLYVNDELVSVANDKAS</sequence>
<dbReference type="Proteomes" id="UP000507470">
    <property type="component" value="Unassembled WGS sequence"/>
</dbReference>
<dbReference type="EMBL" id="CACVKT020001876">
    <property type="protein sequence ID" value="CAC5372921.1"/>
    <property type="molecule type" value="Genomic_DNA"/>
</dbReference>
<dbReference type="AlphaFoldDB" id="A0A6J8ASZ1"/>
<reference evidence="2 3" key="1">
    <citation type="submission" date="2020-06" db="EMBL/GenBank/DDBJ databases">
        <authorList>
            <person name="Li R."/>
            <person name="Bekaert M."/>
        </authorList>
    </citation>
    <scope>NUCLEOTIDE SEQUENCE [LARGE SCALE GENOMIC DNA]</scope>
    <source>
        <strain evidence="3">wild</strain>
    </source>
</reference>
<gene>
    <name evidence="2" type="ORF">MCOR_10852</name>
</gene>
<evidence type="ECO:0000313" key="3">
    <source>
        <dbReference type="Proteomes" id="UP000507470"/>
    </source>
</evidence>
<keyword evidence="1" id="KW-0175">Coiled coil</keyword>
<dbReference type="OrthoDB" id="5971988at2759"/>
<protein>
    <submittedName>
        <fullName evidence="2">Uncharacterized protein</fullName>
    </submittedName>
</protein>
<feature type="coiled-coil region" evidence="1">
    <location>
        <begin position="79"/>
        <end position="113"/>
    </location>
</feature>
<evidence type="ECO:0000256" key="1">
    <source>
        <dbReference type="SAM" id="Coils"/>
    </source>
</evidence>
<name>A0A6J8ASZ1_MYTCO</name>
<evidence type="ECO:0000313" key="2">
    <source>
        <dbReference type="EMBL" id="CAC5372921.1"/>
    </source>
</evidence>
<keyword evidence="3" id="KW-1185">Reference proteome</keyword>